<comment type="similarity">
    <text evidence="1">Belongs to the cycloisomerase 2 family.</text>
</comment>
<dbReference type="OrthoDB" id="9790815at2"/>
<dbReference type="EMBL" id="FOZP01000002">
    <property type="protein sequence ID" value="SFS40661.1"/>
    <property type="molecule type" value="Genomic_DNA"/>
</dbReference>
<evidence type="ECO:0000256" key="1">
    <source>
        <dbReference type="ARBA" id="ARBA00005564"/>
    </source>
</evidence>
<proteinExistence type="inferred from homology"/>
<feature type="signal peptide" evidence="3">
    <location>
        <begin position="1"/>
        <end position="18"/>
    </location>
</feature>
<dbReference type="Pfam" id="PF10282">
    <property type="entry name" value="Lactonase"/>
    <property type="match status" value="1"/>
</dbReference>
<dbReference type="Gene3D" id="2.130.10.10">
    <property type="entry name" value="YVTN repeat-like/Quinoprotein amine dehydrogenase"/>
    <property type="match status" value="1"/>
</dbReference>
<dbReference type="PANTHER" id="PTHR30344:SF1">
    <property type="entry name" value="6-PHOSPHOGLUCONOLACTONASE"/>
    <property type="match status" value="1"/>
</dbReference>
<dbReference type="PANTHER" id="PTHR30344">
    <property type="entry name" value="6-PHOSPHOGLUCONOLACTONASE-RELATED"/>
    <property type="match status" value="1"/>
</dbReference>
<dbReference type="InterPro" id="IPR019405">
    <property type="entry name" value="Lactonase_7-beta_prop"/>
</dbReference>
<dbReference type="InterPro" id="IPR015943">
    <property type="entry name" value="WD40/YVTN_repeat-like_dom_sf"/>
</dbReference>
<dbReference type="AlphaFoldDB" id="A0A1I6PK98"/>
<keyword evidence="5" id="KW-1185">Reference proteome</keyword>
<keyword evidence="2" id="KW-0119">Carbohydrate metabolism</keyword>
<dbReference type="GO" id="GO:0017057">
    <property type="term" value="F:6-phosphogluconolactonase activity"/>
    <property type="evidence" value="ECO:0007669"/>
    <property type="project" value="TreeGrafter"/>
</dbReference>
<name>A0A1I6PK98_9FLAO</name>
<evidence type="ECO:0000313" key="4">
    <source>
        <dbReference type="EMBL" id="SFS40661.1"/>
    </source>
</evidence>
<gene>
    <name evidence="4" type="ORF">SAMN04488006_1129</name>
</gene>
<dbReference type="SUPFAM" id="SSF51004">
    <property type="entry name" value="C-terminal (heme d1) domain of cytochrome cd1-nitrite reductase"/>
    <property type="match status" value="1"/>
</dbReference>
<keyword evidence="2" id="KW-0313">Glucose metabolism</keyword>
<sequence>MKFIYFISLLFCSFLIKAQNIPLYVGTYTSDDVQGIYYYNFNTLTGEITNKKLAVKTENPSFITFSKNKKYLYAVNENGENSFVKSYEVNNDGTLAFINKVGTNGNGPCHVQTNEANNKLVVSNYGGGTVSIYTIHKSGSISESPQVFDHNLENKQAHAHSAKFYKNNLFVADLGRDFLAQYILNDKEFVLKENHLMKEGAGPRHFEISKNGAFIYVINELNSTVTVLQQKGKNTYKTIESISTLSDDYNGKNQCADIHLSADEKFLYGSNRGENTIVVFKRDAKSGTLQKIQNISVNGDWPRNFTLSPNGKFLLVANQRSENISVYNVDNKLGTLTFLYSLNAPTPVCLLF</sequence>
<feature type="chain" id="PRO_5011482370" evidence="3">
    <location>
        <begin position="19"/>
        <end position="352"/>
    </location>
</feature>
<protein>
    <submittedName>
        <fullName evidence="4">6-phosphogluconolactonase</fullName>
    </submittedName>
</protein>
<evidence type="ECO:0000313" key="5">
    <source>
        <dbReference type="Proteomes" id="UP000199312"/>
    </source>
</evidence>
<dbReference type="Proteomes" id="UP000199312">
    <property type="component" value="Unassembled WGS sequence"/>
</dbReference>
<dbReference type="InterPro" id="IPR011048">
    <property type="entry name" value="Haem_d1_sf"/>
</dbReference>
<reference evidence="5" key="1">
    <citation type="submission" date="2016-10" db="EMBL/GenBank/DDBJ databases">
        <authorList>
            <person name="Varghese N."/>
            <person name="Submissions S."/>
        </authorList>
    </citation>
    <scope>NUCLEOTIDE SEQUENCE [LARGE SCALE GENOMIC DNA]</scope>
    <source>
        <strain evidence="5">DSM 24450</strain>
    </source>
</reference>
<evidence type="ECO:0000256" key="2">
    <source>
        <dbReference type="ARBA" id="ARBA00022526"/>
    </source>
</evidence>
<dbReference type="RefSeq" id="WP_090223528.1">
    <property type="nucleotide sequence ID" value="NZ_FOZP01000002.1"/>
</dbReference>
<dbReference type="STRING" id="593133.SAMN04488006_1129"/>
<accession>A0A1I6PK98</accession>
<dbReference type="GO" id="GO:0006006">
    <property type="term" value="P:glucose metabolic process"/>
    <property type="evidence" value="ECO:0007669"/>
    <property type="project" value="UniProtKB-KW"/>
</dbReference>
<dbReference type="InterPro" id="IPR050282">
    <property type="entry name" value="Cycloisomerase_2"/>
</dbReference>
<evidence type="ECO:0000256" key="3">
    <source>
        <dbReference type="SAM" id="SignalP"/>
    </source>
</evidence>
<keyword evidence="3" id="KW-0732">Signal</keyword>
<organism evidence="4 5">
    <name type="scientific">Lutibacter maritimus</name>
    <dbReference type="NCBI Taxonomy" id="593133"/>
    <lineage>
        <taxon>Bacteria</taxon>
        <taxon>Pseudomonadati</taxon>
        <taxon>Bacteroidota</taxon>
        <taxon>Flavobacteriia</taxon>
        <taxon>Flavobacteriales</taxon>
        <taxon>Flavobacteriaceae</taxon>
        <taxon>Lutibacter</taxon>
    </lineage>
</organism>
<dbReference type="GO" id="GO:0005829">
    <property type="term" value="C:cytosol"/>
    <property type="evidence" value="ECO:0007669"/>
    <property type="project" value="TreeGrafter"/>
</dbReference>